<dbReference type="InterPro" id="IPR001932">
    <property type="entry name" value="PPM-type_phosphatase-like_dom"/>
</dbReference>
<evidence type="ECO:0000313" key="3">
    <source>
        <dbReference type="Proteomes" id="UP001596087"/>
    </source>
</evidence>
<evidence type="ECO:0000259" key="1">
    <source>
        <dbReference type="PROSITE" id="PS51746"/>
    </source>
</evidence>
<evidence type="ECO:0000313" key="2">
    <source>
        <dbReference type="EMBL" id="MFC5177261.1"/>
    </source>
</evidence>
<dbReference type="SMART" id="SM00332">
    <property type="entry name" value="PP2Cc"/>
    <property type="match status" value="1"/>
</dbReference>
<accession>A0ABW0BIW5</accession>
<keyword evidence="3" id="KW-1185">Reference proteome</keyword>
<dbReference type="GO" id="GO:0004722">
    <property type="term" value="F:protein serine/threonine phosphatase activity"/>
    <property type="evidence" value="ECO:0007669"/>
    <property type="project" value="UniProtKB-EC"/>
</dbReference>
<dbReference type="CDD" id="cd00143">
    <property type="entry name" value="PP2Cc"/>
    <property type="match status" value="1"/>
</dbReference>
<gene>
    <name evidence="2" type="ORF">ACFPGP_11300</name>
</gene>
<dbReference type="SMART" id="SM00331">
    <property type="entry name" value="PP2C_SIG"/>
    <property type="match status" value="1"/>
</dbReference>
<dbReference type="SUPFAM" id="SSF81606">
    <property type="entry name" value="PP2C-like"/>
    <property type="match status" value="1"/>
</dbReference>
<dbReference type="Proteomes" id="UP001596087">
    <property type="component" value="Unassembled WGS sequence"/>
</dbReference>
<dbReference type="EC" id="3.1.3.16" evidence="2"/>
<name>A0ABW0BIW5_9ACTN</name>
<sequence>MLRFSGAGVSHTGLVRDHNEDSAFVGPYVALVADGVGGAAAGEVASATTAYVAAATAMARFGDDAADVVRDLVQRARDCLVAGAAADPRRAGMATTLTSVVCDGERVVLGHVGDSRAYLLRDGGLRRLSSDHTYVQALLDDGRLAPEAARHHPWRNVVLRSLQGAPDEATAHEPDVTALDLRPGDRLLLCSDGLTDLVDDHRIAEVLGLRDPHAAAAVLTQAALEAGGTDNVTCVVLDLTQGPRVVGDGRLLGAVRDISLVVDPGLVRVPAARQSCDGARTAVR</sequence>
<comment type="caution">
    <text evidence="2">The sequence shown here is derived from an EMBL/GenBank/DDBJ whole genome shotgun (WGS) entry which is preliminary data.</text>
</comment>
<dbReference type="Pfam" id="PF13672">
    <property type="entry name" value="PP2C_2"/>
    <property type="match status" value="1"/>
</dbReference>
<dbReference type="InterPro" id="IPR015655">
    <property type="entry name" value="PP2C"/>
</dbReference>
<dbReference type="RefSeq" id="WP_378590106.1">
    <property type="nucleotide sequence ID" value="NZ_JBHSKD010000009.1"/>
</dbReference>
<reference evidence="3" key="1">
    <citation type="journal article" date="2019" name="Int. J. Syst. Evol. Microbiol.">
        <title>The Global Catalogue of Microorganisms (GCM) 10K type strain sequencing project: providing services to taxonomists for standard genome sequencing and annotation.</title>
        <authorList>
            <consortium name="The Broad Institute Genomics Platform"/>
            <consortium name="The Broad Institute Genome Sequencing Center for Infectious Disease"/>
            <person name="Wu L."/>
            <person name="Ma J."/>
        </authorList>
    </citation>
    <scope>NUCLEOTIDE SEQUENCE [LARGE SCALE GENOMIC DNA]</scope>
    <source>
        <strain evidence="3">DFY41</strain>
    </source>
</reference>
<dbReference type="EMBL" id="JBHSKD010000009">
    <property type="protein sequence ID" value="MFC5177261.1"/>
    <property type="molecule type" value="Genomic_DNA"/>
</dbReference>
<organism evidence="2 3">
    <name type="scientific">Nocardioides taihuensis</name>
    <dbReference type="NCBI Taxonomy" id="1835606"/>
    <lineage>
        <taxon>Bacteria</taxon>
        <taxon>Bacillati</taxon>
        <taxon>Actinomycetota</taxon>
        <taxon>Actinomycetes</taxon>
        <taxon>Propionibacteriales</taxon>
        <taxon>Nocardioidaceae</taxon>
        <taxon>Nocardioides</taxon>
    </lineage>
</organism>
<dbReference type="PANTHER" id="PTHR47992">
    <property type="entry name" value="PROTEIN PHOSPHATASE"/>
    <property type="match status" value="1"/>
</dbReference>
<keyword evidence="2" id="KW-0378">Hydrolase</keyword>
<dbReference type="Gene3D" id="3.60.40.10">
    <property type="entry name" value="PPM-type phosphatase domain"/>
    <property type="match status" value="1"/>
</dbReference>
<dbReference type="PROSITE" id="PS51746">
    <property type="entry name" value="PPM_2"/>
    <property type="match status" value="1"/>
</dbReference>
<proteinExistence type="predicted"/>
<feature type="domain" description="PPM-type phosphatase" evidence="1">
    <location>
        <begin position="6"/>
        <end position="239"/>
    </location>
</feature>
<dbReference type="InterPro" id="IPR036457">
    <property type="entry name" value="PPM-type-like_dom_sf"/>
</dbReference>
<protein>
    <submittedName>
        <fullName evidence="2">PP2C family protein-serine/threonine phosphatase</fullName>
        <ecNumber evidence="2">3.1.3.16</ecNumber>
    </submittedName>
</protein>